<name>A0ABS4NM61_9BACL</name>
<keyword evidence="5" id="KW-1185">Reference proteome</keyword>
<evidence type="ECO:0000313" key="5">
    <source>
        <dbReference type="Proteomes" id="UP000773462"/>
    </source>
</evidence>
<evidence type="ECO:0000256" key="2">
    <source>
        <dbReference type="ARBA" id="ARBA00023315"/>
    </source>
</evidence>
<sequence>MPELQEIEIEEYVPAKHAASIAEMWNRSAESWGGDGAYRTEESVLREHENSPMLKLFLAVSGSEVIGYCSFSHYKEDTGALYIALLNVRPDYHGRKVGKALVRRSIEETIKLGWPRLDLYTWPGNVKAVPTYKKSGFFWENRDDTTHLMNFIPSVLQTGAVKSYFEKIDWYNDSIREIKVEPDGHGENGFDYFTYEWLKDGLSLKMEYERTGRGLRLIETEDYRIQVTIPAQHELPFGAEYPVIYEAVNKSGKPLSLQISGKSNAQIRLELEAAQDIESEARIEGRFFIHPVEEEQDLYQTHPVVEAELLINGLPAVFKLGIKPKFPVKVKLQVPDRTLFAGEEVELDVTVENEYSTDTVFSFELPEDEILSFSQKQYTVEVPAKSRRTVTAAARLLGYGIWHHSVSIRSVEEGADSAILEQELSLVFTGAETVFGGPTDKDWIISNGRYSAVLNKTNHWLTFFQNRKYLMNLPYPKLGLPYTNEFNKFSALDAKISRDQEAIVLEATYEVGIRKGLLLTMVVKLFSNGIVSRYFRIDNPQATVQEEELFLRDSFRFNLHGGVIPYRGKYIDLSAGVEASGMDYWEAQEFTENWMFAADEGFSRGISWPSELKLIQDSWMHAVEHSLGRIPAGGQKETQPLRIALGTWDHWQDFRAYALQSGNRNAEELTTTEQLELSLNNGNPFISGEAKLLLQEQKKSYLVGEIRISSEAGSMEEARLTVHEEEKLREAALPLTVPAGAAPDVLNLHLDMDSYVQDQSFLVLPVADERVRQERLVAEGAQVLAVDNGILRIQASPDFAPGLFSLAHQGEEWLESSFPQPIAKSWWNPWVGGIVTSVGDIALRSFMEEPLTADFAELTDNKGNRWSGIRMSVTIQKNDKYKGLVLHQYYMLLPGVPVLASTVHVEQNTGGPLCPLKLETSTFYTAASGIQDGRGYLKNSKGQELTYKAGRGQAEDASHSGILQVGSKERQQRLSLVTSFKHPSPSLLVNSVALTSYAEEYLHLQDGKEQFSKPQFYLISDLQVPEQAYGDLLSIRFTK</sequence>
<dbReference type="Pfam" id="PF00583">
    <property type="entry name" value="Acetyltransf_1"/>
    <property type="match status" value="1"/>
</dbReference>
<organism evidence="4 5">
    <name type="scientific">Paenibacillus silagei</name>
    <dbReference type="NCBI Taxonomy" id="1670801"/>
    <lineage>
        <taxon>Bacteria</taxon>
        <taxon>Bacillati</taxon>
        <taxon>Bacillota</taxon>
        <taxon>Bacilli</taxon>
        <taxon>Bacillales</taxon>
        <taxon>Paenibacillaceae</taxon>
        <taxon>Paenibacillus</taxon>
    </lineage>
</organism>
<dbReference type="InterPro" id="IPR016181">
    <property type="entry name" value="Acyl_CoA_acyltransferase"/>
</dbReference>
<evidence type="ECO:0000256" key="1">
    <source>
        <dbReference type="ARBA" id="ARBA00022679"/>
    </source>
</evidence>
<feature type="domain" description="N-acetyltransferase" evidence="3">
    <location>
        <begin position="7"/>
        <end position="158"/>
    </location>
</feature>
<comment type="caution">
    <text evidence="4">The sequence shown here is derived from an EMBL/GenBank/DDBJ whole genome shotgun (WGS) entry which is preliminary data.</text>
</comment>
<dbReference type="CDD" id="cd04301">
    <property type="entry name" value="NAT_SF"/>
    <property type="match status" value="1"/>
</dbReference>
<proteinExistence type="predicted"/>
<dbReference type="InterPro" id="IPR000182">
    <property type="entry name" value="GNAT_dom"/>
</dbReference>
<dbReference type="EMBL" id="JAGGLV010000003">
    <property type="protein sequence ID" value="MBP2111152.1"/>
    <property type="molecule type" value="Genomic_DNA"/>
</dbReference>
<dbReference type="InterPro" id="IPR050832">
    <property type="entry name" value="Bact_Acetyltransf"/>
</dbReference>
<keyword evidence="2" id="KW-0012">Acyltransferase</keyword>
<dbReference type="Gene3D" id="3.40.630.30">
    <property type="match status" value="1"/>
</dbReference>
<accession>A0ABS4NM61</accession>
<protein>
    <submittedName>
        <fullName evidence="4">N-acetyltransferase YhbS</fullName>
    </submittedName>
</protein>
<evidence type="ECO:0000313" key="4">
    <source>
        <dbReference type="EMBL" id="MBP2111152.1"/>
    </source>
</evidence>
<dbReference type="Proteomes" id="UP000773462">
    <property type="component" value="Unassembled WGS sequence"/>
</dbReference>
<keyword evidence="1" id="KW-0808">Transferase</keyword>
<dbReference type="PANTHER" id="PTHR43877">
    <property type="entry name" value="AMINOALKYLPHOSPHONATE N-ACETYLTRANSFERASE-RELATED-RELATED"/>
    <property type="match status" value="1"/>
</dbReference>
<reference evidence="4 5" key="1">
    <citation type="submission" date="2021-03" db="EMBL/GenBank/DDBJ databases">
        <title>Genomic Encyclopedia of Type Strains, Phase IV (KMG-IV): sequencing the most valuable type-strain genomes for metagenomic binning, comparative biology and taxonomic classification.</title>
        <authorList>
            <person name="Goeker M."/>
        </authorList>
    </citation>
    <scope>NUCLEOTIDE SEQUENCE [LARGE SCALE GENOMIC DNA]</scope>
    <source>
        <strain evidence="4 5">DSM 101953</strain>
    </source>
</reference>
<evidence type="ECO:0000259" key="3">
    <source>
        <dbReference type="PROSITE" id="PS51186"/>
    </source>
</evidence>
<dbReference type="PROSITE" id="PS51186">
    <property type="entry name" value="GNAT"/>
    <property type="match status" value="1"/>
</dbReference>
<gene>
    <name evidence="4" type="ORF">J2Z70_001293</name>
</gene>
<dbReference type="SUPFAM" id="SSF55729">
    <property type="entry name" value="Acyl-CoA N-acyltransferases (Nat)"/>
    <property type="match status" value="1"/>
</dbReference>
<dbReference type="RefSeq" id="WP_209870583.1">
    <property type="nucleotide sequence ID" value="NZ_JAGGLV010000003.1"/>
</dbReference>